<name>A0ABR8S3W2_9MICO</name>
<reference evidence="1 2" key="1">
    <citation type="submission" date="2020-08" db="EMBL/GenBank/DDBJ databases">
        <title>A Genomic Blueprint of the Chicken Gut Microbiome.</title>
        <authorList>
            <person name="Gilroy R."/>
            <person name="Ravi A."/>
            <person name="Getino M."/>
            <person name="Pursley I."/>
            <person name="Horton D.L."/>
            <person name="Alikhan N.-F."/>
            <person name="Baker D."/>
            <person name="Gharbi K."/>
            <person name="Hall N."/>
            <person name="Watson M."/>
            <person name="Adriaenssens E.M."/>
            <person name="Foster-Nyarko E."/>
            <person name="Jarju S."/>
            <person name="Secka A."/>
            <person name="Antonio M."/>
            <person name="Oren A."/>
            <person name="Chaudhuri R."/>
            <person name="La Ragione R.M."/>
            <person name="Hildebrand F."/>
            <person name="Pallen M.J."/>
        </authorList>
    </citation>
    <scope>NUCLEOTIDE SEQUENCE [LARGE SCALE GENOMIC DNA]</scope>
    <source>
        <strain evidence="1 2">Sa4CUA7</strain>
    </source>
</reference>
<sequence length="101" mass="10403">MCVHGRACTVFAPGHAVHLVQARLASSTPLEWADAIVAEADAATGELTLRTVSDGEEIQIWNGAGAAAAAPAGTPVAVHRRYRVLAVGTRWFNVAPMAAAG</sequence>
<organism evidence="1 2">
    <name type="scientific">Microbacterium pullorum</name>
    <dbReference type="NCBI Taxonomy" id="2762236"/>
    <lineage>
        <taxon>Bacteria</taxon>
        <taxon>Bacillati</taxon>
        <taxon>Actinomycetota</taxon>
        <taxon>Actinomycetes</taxon>
        <taxon>Micrococcales</taxon>
        <taxon>Microbacteriaceae</taxon>
        <taxon>Microbacterium</taxon>
    </lineage>
</organism>
<accession>A0ABR8S3W2</accession>
<evidence type="ECO:0000313" key="2">
    <source>
        <dbReference type="Proteomes" id="UP000648352"/>
    </source>
</evidence>
<proteinExistence type="predicted"/>
<protein>
    <submittedName>
        <fullName evidence="1">Uncharacterized protein</fullName>
    </submittedName>
</protein>
<evidence type="ECO:0000313" key="1">
    <source>
        <dbReference type="EMBL" id="MBD7958069.1"/>
    </source>
</evidence>
<dbReference type="Proteomes" id="UP000648352">
    <property type="component" value="Unassembled WGS sequence"/>
</dbReference>
<dbReference type="EMBL" id="JACSQP010000005">
    <property type="protein sequence ID" value="MBD7958069.1"/>
    <property type="molecule type" value="Genomic_DNA"/>
</dbReference>
<comment type="caution">
    <text evidence="1">The sequence shown here is derived from an EMBL/GenBank/DDBJ whole genome shotgun (WGS) entry which is preliminary data.</text>
</comment>
<keyword evidence="2" id="KW-1185">Reference proteome</keyword>
<gene>
    <name evidence="1" type="ORF">H9651_10500</name>
</gene>